<dbReference type="PANTHER" id="PTHR11365">
    <property type="entry name" value="5-OXOPROLINASE RELATED"/>
    <property type="match status" value="1"/>
</dbReference>
<evidence type="ECO:0000313" key="2">
    <source>
        <dbReference type="EMBL" id="WAX56272.1"/>
    </source>
</evidence>
<organism evidence="2 3">
    <name type="scientific">Jatrophihabitans cynanchi</name>
    <dbReference type="NCBI Taxonomy" id="2944128"/>
    <lineage>
        <taxon>Bacteria</taxon>
        <taxon>Bacillati</taxon>
        <taxon>Actinomycetota</taxon>
        <taxon>Actinomycetes</taxon>
        <taxon>Jatrophihabitantales</taxon>
        <taxon>Jatrophihabitantaceae</taxon>
        <taxon>Jatrophihabitans</taxon>
    </lineage>
</organism>
<name>A0ABY7JY75_9ACTN</name>
<dbReference type="InterPro" id="IPR045079">
    <property type="entry name" value="Oxoprolinase-like"/>
</dbReference>
<dbReference type="Pfam" id="PF02538">
    <property type="entry name" value="Hydantoinase_B"/>
    <property type="match status" value="1"/>
</dbReference>
<evidence type="ECO:0000313" key="3">
    <source>
        <dbReference type="Proteomes" id="UP001164693"/>
    </source>
</evidence>
<accession>A0ABY7JY75</accession>
<dbReference type="InterPro" id="IPR003692">
    <property type="entry name" value="Hydantoinase_B"/>
</dbReference>
<dbReference type="PANTHER" id="PTHR11365:SF23">
    <property type="entry name" value="HYPOTHETICAL 5-OXOPROLINASE (EUROFUNG)-RELATED"/>
    <property type="match status" value="1"/>
</dbReference>
<evidence type="ECO:0000259" key="1">
    <source>
        <dbReference type="Pfam" id="PF02538"/>
    </source>
</evidence>
<feature type="domain" description="Hydantoinase B/oxoprolinase" evidence="1">
    <location>
        <begin position="4"/>
        <end position="554"/>
    </location>
</feature>
<protein>
    <submittedName>
        <fullName evidence="2">Hydantoinase B/oxoprolinase family protein</fullName>
    </submittedName>
</protein>
<keyword evidence="3" id="KW-1185">Reference proteome</keyword>
<proteinExistence type="predicted"/>
<dbReference type="Proteomes" id="UP001164693">
    <property type="component" value="Chromosome"/>
</dbReference>
<sequence>MTPDAVTFEIIRHRLDSINDEAASTLQHVSGSQIAVESNDLNTAITAADGRVVACGRYILAQVASIHLVVADILANYQDNPGIGPGDQFLTNDPYVGTLHQPDVVLVAPVFAGSRLIGWVGSTVHQADVGGPTPGGMSMAAGSIWDEPIPMPPVKIVEADRIRRDLEREYLIRSRTPQLNALDLAGQVAANRASVAALLRLCERYGADQVEGAMARLLAGTERRIRERLAELPDGRWRHVAHLEYGPDPDGSPGGAVYAVRLTATKRGEQLELDFSQSSDQAAGAINTAYPALAGFTMAAVLVYLCGGLPWVPGALWPAVRIVSRKGSVVDAQWPAGVAMSTATVAQAVRTCVNVCLARMLDGSGEHAEHVMAGCQLAGGGGVVLTGHTDDGRLFAGMTLDEVAGGGGARTFADGADSSGPTTSPGGGCANIEVNESYLPVRYLMRAELADSAGPGRLRGGVGSLHLLTPHDVRGPVGVLSFAQGLQHPGAMGLAGGEPGGSGAFAILGPDEARALVAGGLGPRELPIPGPDAALTGSDVHVAVSQGGGGYGDPLERDPDAVLEDVLDSLVSRERAASDYAVRFADTASGPTVDRAATEALRTERLRTRLGGGVPRPVAPTPTGRRLSATLRLDEDGGTPVITCSRCALALCDATENVFAHLLLDEQPARTFAPFRLGYAGAERFTVRRFYCPGCGRQVDAIPARRGEPLLHAIEPR</sequence>
<dbReference type="RefSeq" id="WP_269442804.1">
    <property type="nucleotide sequence ID" value="NZ_CP097463.1"/>
</dbReference>
<gene>
    <name evidence="2" type="ORF">M6B22_17285</name>
</gene>
<dbReference type="EMBL" id="CP097463">
    <property type="protein sequence ID" value="WAX56272.1"/>
    <property type="molecule type" value="Genomic_DNA"/>
</dbReference>
<reference evidence="2" key="1">
    <citation type="submission" date="2022-05" db="EMBL/GenBank/DDBJ databases">
        <title>Jatrophihabitans sp. SB3-54 whole genome sequence.</title>
        <authorList>
            <person name="Suh M.K."/>
            <person name="Eom M.K."/>
            <person name="Kim J.S."/>
            <person name="Kim H.S."/>
            <person name="Do H.E."/>
            <person name="Shin Y.K."/>
            <person name="Lee J.-S."/>
        </authorList>
    </citation>
    <scope>NUCLEOTIDE SEQUENCE</scope>
    <source>
        <strain evidence="2">SB3-54</strain>
    </source>
</reference>